<gene>
    <name evidence="1" type="ORF">QBC40DRAFT_181679</name>
</gene>
<keyword evidence="2" id="KW-1185">Reference proteome</keyword>
<dbReference type="AlphaFoldDB" id="A0AAN6XCZ2"/>
<reference evidence="1" key="1">
    <citation type="journal article" date="2023" name="Mol. Phylogenet. Evol.">
        <title>Genome-scale phylogeny and comparative genomics of the fungal order Sordariales.</title>
        <authorList>
            <person name="Hensen N."/>
            <person name="Bonometti L."/>
            <person name="Westerberg I."/>
            <person name="Brannstrom I.O."/>
            <person name="Guillou S."/>
            <person name="Cros-Aarteil S."/>
            <person name="Calhoun S."/>
            <person name="Haridas S."/>
            <person name="Kuo A."/>
            <person name="Mondo S."/>
            <person name="Pangilinan J."/>
            <person name="Riley R."/>
            <person name="LaButti K."/>
            <person name="Andreopoulos B."/>
            <person name="Lipzen A."/>
            <person name="Chen C."/>
            <person name="Yan M."/>
            <person name="Daum C."/>
            <person name="Ng V."/>
            <person name="Clum A."/>
            <person name="Steindorff A."/>
            <person name="Ohm R.A."/>
            <person name="Martin F."/>
            <person name="Silar P."/>
            <person name="Natvig D.O."/>
            <person name="Lalanne C."/>
            <person name="Gautier V."/>
            <person name="Ament-Velasquez S.L."/>
            <person name="Kruys A."/>
            <person name="Hutchinson M.I."/>
            <person name="Powell A.J."/>
            <person name="Barry K."/>
            <person name="Miller A.N."/>
            <person name="Grigoriev I.V."/>
            <person name="Debuchy R."/>
            <person name="Gladieux P."/>
            <person name="Hiltunen Thoren M."/>
            <person name="Johannesson H."/>
        </authorList>
    </citation>
    <scope>NUCLEOTIDE SEQUENCE</scope>
    <source>
        <strain evidence="1">CBS 315.58</strain>
    </source>
</reference>
<evidence type="ECO:0000313" key="2">
    <source>
        <dbReference type="Proteomes" id="UP001303160"/>
    </source>
</evidence>
<proteinExistence type="predicted"/>
<name>A0AAN6XCZ2_9PEZI</name>
<dbReference type="Proteomes" id="UP001303160">
    <property type="component" value="Unassembled WGS sequence"/>
</dbReference>
<comment type="caution">
    <text evidence="1">The sequence shown here is derived from an EMBL/GenBank/DDBJ whole genome shotgun (WGS) entry which is preliminary data.</text>
</comment>
<sequence>MNAVLAAPPAVHTGPHWPLPTHMINCDPTYARHNVYAYAWAVVRIQIEWIREDGPKFWYLRAGTPSGHVVRVGCCHEAAIVLVAQGRDANGSPAPLQRDIAVSSAEITTMALAVTDGCRADHDRTKGRAWAKNKEFTVEVFYDDYKCDDRCWQGD</sequence>
<reference evidence="1" key="2">
    <citation type="submission" date="2023-05" db="EMBL/GenBank/DDBJ databases">
        <authorList>
            <consortium name="Lawrence Berkeley National Laboratory"/>
            <person name="Steindorff A."/>
            <person name="Hensen N."/>
            <person name="Bonometti L."/>
            <person name="Westerberg I."/>
            <person name="Brannstrom I.O."/>
            <person name="Guillou S."/>
            <person name="Cros-Aarteil S."/>
            <person name="Calhoun S."/>
            <person name="Haridas S."/>
            <person name="Kuo A."/>
            <person name="Mondo S."/>
            <person name="Pangilinan J."/>
            <person name="Riley R."/>
            <person name="Labutti K."/>
            <person name="Andreopoulos B."/>
            <person name="Lipzen A."/>
            <person name="Chen C."/>
            <person name="Yanf M."/>
            <person name="Daum C."/>
            <person name="Ng V."/>
            <person name="Clum A."/>
            <person name="Ohm R."/>
            <person name="Martin F."/>
            <person name="Silar P."/>
            <person name="Natvig D."/>
            <person name="Lalanne C."/>
            <person name="Gautier V."/>
            <person name="Ament-Velasquez S.L."/>
            <person name="Kruys A."/>
            <person name="Hutchinson M.I."/>
            <person name="Powell A.J."/>
            <person name="Barry K."/>
            <person name="Miller A.N."/>
            <person name="Grigoriev I.V."/>
            <person name="Debuchy R."/>
            <person name="Gladieux P."/>
            <person name="Thoren M.H."/>
            <person name="Johannesson H."/>
        </authorList>
    </citation>
    <scope>NUCLEOTIDE SEQUENCE</scope>
    <source>
        <strain evidence="1">CBS 315.58</strain>
    </source>
</reference>
<accession>A0AAN6XCZ2</accession>
<dbReference type="EMBL" id="MU863969">
    <property type="protein sequence ID" value="KAK4197135.1"/>
    <property type="molecule type" value="Genomic_DNA"/>
</dbReference>
<organism evidence="1 2">
    <name type="scientific">Triangularia verruculosa</name>
    <dbReference type="NCBI Taxonomy" id="2587418"/>
    <lineage>
        <taxon>Eukaryota</taxon>
        <taxon>Fungi</taxon>
        <taxon>Dikarya</taxon>
        <taxon>Ascomycota</taxon>
        <taxon>Pezizomycotina</taxon>
        <taxon>Sordariomycetes</taxon>
        <taxon>Sordariomycetidae</taxon>
        <taxon>Sordariales</taxon>
        <taxon>Podosporaceae</taxon>
        <taxon>Triangularia</taxon>
    </lineage>
</organism>
<protein>
    <submittedName>
        <fullName evidence="1">Uncharacterized protein</fullName>
    </submittedName>
</protein>
<evidence type="ECO:0000313" key="1">
    <source>
        <dbReference type="EMBL" id="KAK4197135.1"/>
    </source>
</evidence>